<keyword evidence="3" id="KW-1185">Reference proteome</keyword>
<accession>A0A8I2YJ94</accession>
<evidence type="ECO:0000313" key="2">
    <source>
        <dbReference type="EMBL" id="KAG6373135.1"/>
    </source>
</evidence>
<reference evidence="2" key="1">
    <citation type="submission" date="2021-03" db="EMBL/GenBank/DDBJ databases">
        <title>Evolutionary innovations through gain and loss of genes in the ectomycorrhizal Boletales.</title>
        <authorList>
            <person name="Wu G."/>
            <person name="Miyauchi S."/>
            <person name="Morin E."/>
            <person name="Yang Z.-L."/>
            <person name="Xu J."/>
            <person name="Martin F.M."/>
        </authorList>
    </citation>
    <scope>NUCLEOTIDE SEQUENCE</scope>
    <source>
        <strain evidence="2">BR01</strain>
    </source>
</reference>
<evidence type="ECO:0000313" key="3">
    <source>
        <dbReference type="Proteomes" id="UP000683000"/>
    </source>
</evidence>
<dbReference type="AlphaFoldDB" id="A0A8I2YJ94"/>
<proteinExistence type="predicted"/>
<gene>
    <name evidence="2" type="ORF">JVT61DRAFT_6743</name>
</gene>
<sequence>MPPHRVRARPTTPSDQPDDSSPMGDHPIVDEDLADIPTISWNVEAQSSPHPPLSTASAAAVMASSPPTPDPAGQVDLVHAAALMENIPGVTLVPPSDEEVASHALLTPPPHNPPHRLRLGGSSPSTPPKKRLDKGKGRAGDLPANLAGLPGPHPTIRIPPRPPSPSKEPLPSANWIYCLAVLMAASRGLDLKDPTVHTHVLRKLTELAPGVDFTDLLEQGAHTLIPLDLPNPDQRALLPAFSTAPSTSAPRSLPMNPVILDGFDLPCPAKVISALKNNWTVHVPITALTTRTIAATSFVS</sequence>
<name>A0A8I2YJ94_9AGAM</name>
<evidence type="ECO:0000256" key="1">
    <source>
        <dbReference type="SAM" id="MobiDB-lite"/>
    </source>
</evidence>
<dbReference type="EMBL" id="JAGFBS010000023">
    <property type="protein sequence ID" value="KAG6373135.1"/>
    <property type="molecule type" value="Genomic_DNA"/>
</dbReference>
<feature type="compositionally biased region" description="Pro residues" evidence="1">
    <location>
        <begin position="151"/>
        <end position="167"/>
    </location>
</feature>
<feature type="compositionally biased region" description="Low complexity" evidence="1">
    <location>
        <begin position="53"/>
        <end position="65"/>
    </location>
</feature>
<protein>
    <submittedName>
        <fullName evidence="2">Uncharacterized protein</fullName>
    </submittedName>
</protein>
<organism evidence="2 3">
    <name type="scientific">Boletus reticuloceps</name>
    <dbReference type="NCBI Taxonomy" id="495285"/>
    <lineage>
        <taxon>Eukaryota</taxon>
        <taxon>Fungi</taxon>
        <taxon>Dikarya</taxon>
        <taxon>Basidiomycota</taxon>
        <taxon>Agaricomycotina</taxon>
        <taxon>Agaricomycetes</taxon>
        <taxon>Agaricomycetidae</taxon>
        <taxon>Boletales</taxon>
        <taxon>Boletineae</taxon>
        <taxon>Boletaceae</taxon>
        <taxon>Boletoideae</taxon>
        <taxon>Boletus</taxon>
    </lineage>
</organism>
<feature type="region of interest" description="Disordered" evidence="1">
    <location>
        <begin position="102"/>
        <end position="167"/>
    </location>
</feature>
<comment type="caution">
    <text evidence="2">The sequence shown here is derived from an EMBL/GenBank/DDBJ whole genome shotgun (WGS) entry which is preliminary data.</text>
</comment>
<feature type="region of interest" description="Disordered" evidence="1">
    <location>
        <begin position="1"/>
        <end position="73"/>
    </location>
</feature>
<feature type="compositionally biased region" description="Polar residues" evidence="1">
    <location>
        <begin position="39"/>
        <end position="48"/>
    </location>
</feature>
<dbReference type="Proteomes" id="UP000683000">
    <property type="component" value="Unassembled WGS sequence"/>
</dbReference>